<keyword evidence="2" id="KW-1003">Cell membrane</keyword>
<evidence type="ECO:0000256" key="3">
    <source>
        <dbReference type="ARBA" id="ARBA00022692"/>
    </source>
</evidence>
<comment type="caution">
    <text evidence="9">The sequence shown here is derived from an EMBL/GenBank/DDBJ whole genome shotgun (WGS) entry which is preliminary data.</text>
</comment>
<protein>
    <submittedName>
        <fullName evidence="9">ABC transporter permease</fullName>
    </submittedName>
</protein>
<feature type="transmembrane region" description="Helical" evidence="7">
    <location>
        <begin position="413"/>
        <end position="436"/>
    </location>
</feature>
<accession>A0ABP3DKT0</accession>
<evidence type="ECO:0000256" key="5">
    <source>
        <dbReference type="ARBA" id="ARBA00023136"/>
    </source>
</evidence>
<evidence type="ECO:0000313" key="9">
    <source>
        <dbReference type="EMBL" id="GAA0234001.1"/>
    </source>
</evidence>
<dbReference type="InterPro" id="IPR003838">
    <property type="entry name" value="ABC3_permease_C"/>
</dbReference>
<comment type="similarity">
    <text evidence="6">Belongs to the ABC-4 integral membrane protein family.</text>
</comment>
<keyword evidence="3 7" id="KW-0812">Transmembrane</keyword>
<feature type="domain" description="ABC3 transporter permease C-terminal" evidence="8">
    <location>
        <begin position="250"/>
        <end position="368"/>
    </location>
</feature>
<feature type="transmembrane region" description="Helical" evidence="7">
    <location>
        <begin position="250"/>
        <end position="272"/>
    </location>
</feature>
<dbReference type="Pfam" id="PF02687">
    <property type="entry name" value="FtsX"/>
    <property type="match status" value="2"/>
</dbReference>
<dbReference type="Proteomes" id="UP001500967">
    <property type="component" value="Unassembled WGS sequence"/>
</dbReference>
<organism evidence="9 10">
    <name type="scientific">Cryptosporangium japonicum</name>
    <dbReference type="NCBI Taxonomy" id="80872"/>
    <lineage>
        <taxon>Bacteria</taxon>
        <taxon>Bacillati</taxon>
        <taxon>Actinomycetota</taxon>
        <taxon>Actinomycetes</taxon>
        <taxon>Cryptosporangiales</taxon>
        <taxon>Cryptosporangiaceae</taxon>
        <taxon>Cryptosporangium</taxon>
    </lineage>
</organism>
<dbReference type="RefSeq" id="WP_344648386.1">
    <property type="nucleotide sequence ID" value="NZ_BAAAGX010000007.1"/>
</dbReference>
<feature type="transmembrane region" description="Helical" evidence="7">
    <location>
        <begin position="12"/>
        <end position="37"/>
    </location>
</feature>
<comment type="subcellular location">
    <subcellularLocation>
        <location evidence="1">Cell membrane</location>
        <topology evidence="1">Multi-pass membrane protein</topology>
    </subcellularLocation>
</comment>
<reference evidence="10" key="1">
    <citation type="journal article" date="2019" name="Int. J. Syst. Evol. Microbiol.">
        <title>The Global Catalogue of Microorganisms (GCM) 10K type strain sequencing project: providing services to taxonomists for standard genome sequencing and annotation.</title>
        <authorList>
            <consortium name="The Broad Institute Genomics Platform"/>
            <consortium name="The Broad Institute Genome Sequencing Center for Infectious Disease"/>
            <person name="Wu L."/>
            <person name="Ma J."/>
        </authorList>
    </citation>
    <scope>NUCLEOTIDE SEQUENCE [LARGE SCALE GENOMIC DNA]</scope>
    <source>
        <strain evidence="10">JCM 10425</strain>
    </source>
</reference>
<keyword evidence="4 7" id="KW-1133">Transmembrane helix</keyword>
<feature type="transmembrane region" description="Helical" evidence="7">
    <location>
        <begin position="744"/>
        <end position="770"/>
    </location>
</feature>
<sequence length="817" mass="82838">MTALAGRLLRHRWGTAVATLVALAAGVAILTGMGTLVESGLRYRAEPHRYAGADLVVARPEVSRTVKGFDGDTTTTTVRLPDGGAVPSSLADELARVPGVRRAVADVPVPLGNSDATGHGWSSADFAGDRLVAGAAPTTDDQVVVGRGAGTPGSTVDLVVGGVPRRFTVSGVVDGTTAVYFTDARAAALSPTPGRVPAIALRADPSAVATVTRLADASGAHVFAGDAKGRAEPSPELDARDLLIQLCGAFGGYVVLLVGFVVAGTVGLSVRHRRRDLALLRAIAATPGQVRRLLLVEAVLLSGVGAALGVPLGVLATRWVHGQLVGHRFVPDSFPLVPGALAAPAAVLLTTLVAVLATLAASRRVTAIRPTEALGEAAVETGRGSRARLVSGLVTLAGAATLSTTTLGTGGLVAVATATGMLYLFVIAIGLLAPWINRFAARVLDPVLRVVWGSSGYLAAANLRANARGAATVLTALVLAVGLGGSVWFLQDDLERTTVDQRHDGTLAQHALVSGAGLPAAALADVRAVPGVTAATPVRTTTVVVPAFDGIEPAGAQAVDPATLTRTVDLDVTEGSLAHLGEHTVAVSTLRAASSNWTIGDEAGITLADGTPVTLEVVAIYRRGLGFGDVTMATATVAGHTATGLDDQILVRSDPGTDLAAVAARHPGSRVVGRDDLTAGLADDLAISAWANKLLIGVLVGYAALAAANTMVVAALARRRELAVLRLVGLTARQVKRMVHAEQVGLLGTALVIGGVVAAWTLASVVRALTGSPVPYVPPLGIAAVVGGATLLALATTVLPVGRLLRTPPVEHIGIKE</sequence>
<dbReference type="InterPro" id="IPR050250">
    <property type="entry name" value="Macrolide_Exporter_MacB"/>
</dbReference>
<feature type="domain" description="ABC3 transporter permease C-terminal" evidence="8">
    <location>
        <begin position="695"/>
        <end position="809"/>
    </location>
</feature>
<evidence type="ECO:0000256" key="4">
    <source>
        <dbReference type="ARBA" id="ARBA00022989"/>
    </source>
</evidence>
<evidence type="ECO:0000313" key="10">
    <source>
        <dbReference type="Proteomes" id="UP001500967"/>
    </source>
</evidence>
<evidence type="ECO:0000259" key="8">
    <source>
        <dbReference type="Pfam" id="PF02687"/>
    </source>
</evidence>
<dbReference type="PANTHER" id="PTHR30572:SF4">
    <property type="entry name" value="ABC TRANSPORTER PERMEASE YTRF"/>
    <property type="match status" value="1"/>
</dbReference>
<keyword evidence="5 7" id="KW-0472">Membrane</keyword>
<feature type="transmembrane region" description="Helical" evidence="7">
    <location>
        <begin position="694"/>
        <end position="717"/>
    </location>
</feature>
<evidence type="ECO:0000256" key="7">
    <source>
        <dbReference type="SAM" id="Phobius"/>
    </source>
</evidence>
<evidence type="ECO:0000256" key="6">
    <source>
        <dbReference type="ARBA" id="ARBA00038076"/>
    </source>
</evidence>
<evidence type="ECO:0000256" key="1">
    <source>
        <dbReference type="ARBA" id="ARBA00004651"/>
    </source>
</evidence>
<dbReference type="PANTHER" id="PTHR30572">
    <property type="entry name" value="MEMBRANE COMPONENT OF TRANSPORTER-RELATED"/>
    <property type="match status" value="1"/>
</dbReference>
<proteinExistence type="inferred from homology"/>
<feature type="transmembrane region" description="Helical" evidence="7">
    <location>
        <begin position="776"/>
        <end position="799"/>
    </location>
</feature>
<feature type="transmembrane region" description="Helical" evidence="7">
    <location>
        <begin position="336"/>
        <end position="361"/>
    </location>
</feature>
<keyword evidence="10" id="KW-1185">Reference proteome</keyword>
<name>A0ABP3DKT0_9ACTN</name>
<gene>
    <name evidence="9" type="ORF">GCM10009539_19160</name>
</gene>
<dbReference type="EMBL" id="BAAAGX010000007">
    <property type="protein sequence ID" value="GAA0234001.1"/>
    <property type="molecule type" value="Genomic_DNA"/>
</dbReference>
<feature type="transmembrane region" description="Helical" evidence="7">
    <location>
        <begin position="293"/>
        <end position="316"/>
    </location>
</feature>
<feature type="transmembrane region" description="Helical" evidence="7">
    <location>
        <begin position="470"/>
        <end position="490"/>
    </location>
</feature>
<evidence type="ECO:0000256" key="2">
    <source>
        <dbReference type="ARBA" id="ARBA00022475"/>
    </source>
</evidence>
<feature type="transmembrane region" description="Helical" evidence="7">
    <location>
        <begin position="389"/>
        <end position="407"/>
    </location>
</feature>